<evidence type="ECO:0000313" key="1">
    <source>
        <dbReference type="EMBL" id="KHD76927.1"/>
    </source>
</evidence>
<reference evidence="1 2" key="1">
    <citation type="submission" date="2014-10" db="EMBL/GenBank/DDBJ databases">
        <title>Draft genome sequence of Actinoplanes utahensis NRRL 12052.</title>
        <authorList>
            <person name="Velasco-Bucheli B."/>
            <person name="del Cerro C."/>
            <person name="Hormigo D."/>
            <person name="Garcia J.L."/>
            <person name="Acebal C."/>
            <person name="Arroyo M."/>
            <person name="de la Mata I."/>
        </authorList>
    </citation>
    <scope>NUCLEOTIDE SEQUENCE [LARGE SCALE GENOMIC DNA]</scope>
    <source>
        <strain evidence="1 2">NRRL 12052</strain>
    </source>
</reference>
<gene>
    <name evidence="1" type="ORF">MB27_14050</name>
</gene>
<dbReference type="OrthoDB" id="3298252at2"/>
<comment type="caution">
    <text evidence="1">The sequence shown here is derived from an EMBL/GenBank/DDBJ whole genome shotgun (WGS) entry which is preliminary data.</text>
</comment>
<sequence>MAVISQAYPLWCAARDGRDVRVGRVFGWMSDRPLPEAAAAEKVADATAATGADARFSPLVTWDPPRGGAAPGGLVRCGRDEEGRFLPVHFGATRDEALAGAVTSAPAPPAGS</sequence>
<organism evidence="1 2">
    <name type="scientific">Actinoplanes utahensis</name>
    <dbReference type="NCBI Taxonomy" id="1869"/>
    <lineage>
        <taxon>Bacteria</taxon>
        <taxon>Bacillati</taxon>
        <taxon>Actinomycetota</taxon>
        <taxon>Actinomycetes</taxon>
        <taxon>Micromonosporales</taxon>
        <taxon>Micromonosporaceae</taxon>
        <taxon>Actinoplanes</taxon>
    </lineage>
</organism>
<dbReference type="AlphaFoldDB" id="A0A0A6XA00"/>
<dbReference type="EMBL" id="JRTT01000014">
    <property type="protein sequence ID" value="KHD76927.1"/>
    <property type="molecule type" value="Genomic_DNA"/>
</dbReference>
<dbReference type="Proteomes" id="UP000054537">
    <property type="component" value="Unassembled WGS sequence"/>
</dbReference>
<keyword evidence="2" id="KW-1185">Reference proteome</keyword>
<name>A0A0A6XA00_ACTUT</name>
<evidence type="ECO:0000313" key="2">
    <source>
        <dbReference type="Proteomes" id="UP000054537"/>
    </source>
</evidence>
<protein>
    <submittedName>
        <fullName evidence="1">Uncharacterized protein</fullName>
    </submittedName>
</protein>
<dbReference type="RefSeq" id="WP_043524881.1">
    <property type="nucleotide sequence ID" value="NZ_BAABKU010000012.1"/>
</dbReference>
<accession>A0A0A6XA00</accession>
<proteinExistence type="predicted"/>